<dbReference type="Pfam" id="PF02579">
    <property type="entry name" value="Nitro_FeMo-Co"/>
    <property type="match status" value="1"/>
</dbReference>
<dbReference type="AlphaFoldDB" id="A0A7X1AUZ1"/>
<evidence type="ECO:0000313" key="16">
    <source>
        <dbReference type="EMBL" id="MBC2600503.1"/>
    </source>
</evidence>
<evidence type="ECO:0000256" key="6">
    <source>
        <dbReference type="ARBA" id="ARBA00022485"/>
    </source>
</evidence>
<comment type="caution">
    <text evidence="16">The sequence shown here is derived from an EMBL/GenBank/DDBJ whole genome shotgun (WGS) entry which is preliminary data.</text>
</comment>
<dbReference type="PROSITE" id="PS51918">
    <property type="entry name" value="RADICAL_SAM"/>
    <property type="match status" value="1"/>
</dbReference>
<dbReference type="InterPro" id="IPR006638">
    <property type="entry name" value="Elp3/MiaA/NifB-like_rSAM"/>
</dbReference>
<organism evidence="16 17">
    <name type="scientific">Puniceicoccus vermicola</name>
    <dbReference type="NCBI Taxonomy" id="388746"/>
    <lineage>
        <taxon>Bacteria</taxon>
        <taxon>Pseudomonadati</taxon>
        <taxon>Verrucomicrobiota</taxon>
        <taxon>Opitutia</taxon>
        <taxon>Puniceicoccales</taxon>
        <taxon>Puniceicoccaceae</taxon>
        <taxon>Puniceicoccus</taxon>
    </lineage>
</organism>
<evidence type="ECO:0000256" key="12">
    <source>
        <dbReference type="ARBA" id="ARBA00023239"/>
    </source>
</evidence>
<dbReference type="SFLD" id="SFLDG01068">
    <property type="entry name" value="FeMo_cofactor_biosynthesis_pro"/>
    <property type="match status" value="1"/>
</dbReference>
<accession>A0A7X1AUZ1</accession>
<dbReference type="SUPFAM" id="SSF53146">
    <property type="entry name" value="Nitrogenase accessory factor-like"/>
    <property type="match status" value="1"/>
</dbReference>
<gene>
    <name evidence="16" type="ORF">H5P30_01775</name>
</gene>
<dbReference type="SFLD" id="SFLDS00029">
    <property type="entry name" value="Radical_SAM"/>
    <property type="match status" value="1"/>
</dbReference>
<dbReference type="CDD" id="cd01335">
    <property type="entry name" value="Radical_SAM"/>
    <property type="match status" value="1"/>
</dbReference>
<dbReference type="Proteomes" id="UP000525652">
    <property type="component" value="Unassembled WGS sequence"/>
</dbReference>
<keyword evidence="6" id="KW-0004">4Fe-4S</keyword>
<evidence type="ECO:0000256" key="4">
    <source>
        <dbReference type="ARBA" id="ARBA00006804"/>
    </source>
</evidence>
<dbReference type="SUPFAM" id="SSF102114">
    <property type="entry name" value="Radical SAM enzymes"/>
    <property type="match status" value="1"/>
</dbReference>
<comment type="similarity">
    <text evidence="4">Belongs to the radical SAM superfamily. NifB family.</text>
</comment>
<evidence type="ECO:0000256" key="10">
    <source>
        <dbReference type="ARBA" id="ARBA00023014"/>
    </source>
</evidence>
<evidence type="ECO:0000256" key="8">
    <source>
        <dbReference type="ARBA" id="ARBA00022723"/>
    </source>
</evidence>
<dbReference type="GO" id="GO:0046872">
    <property type="term" value="F:metal ion binding"/>
    <property type="evidence" value="ECO:0007669"/>
    <property type="project" value="UniProtKB-KW"/>
</dbReference>
<keyword evidence="9" id="KW-0408">Iron</keyword>
<comment type="pathway">
    <text evidence="3">Cofactor biosynthesis; Fe-Mo cofactor biosynthesis.</text>
</comment>
<evidence type="ECO:0000256" key="3">
    <source>
        <dbReference type="ARBA" id="ARBA00005155"/>
    </source>
</evidence>
<reference evidence="16 17" key="1">
    <citation type="submission" date="2020-07" db="EMBL/GenBank/DDBJ databases">
        <authorList>
            <person name="Feng X."/>
        </authorList>
    </citation>
    <scope>NUCLEOTIDE SEQUENCE [LARGE SCALE GENOMIC DNA]</scope>
    <source>
        <strain evidence="16 17">JCM14086</strain>
    </source>
</reference>
<protein>
    <recommendedName>
        <fullName evidence="5">FeMo cofactor biosynthesis protein NifB</fullName>
    </recommendedName>
    <alternativeName>
        <fullName evidence="14">Nitrogenase cofactor maturase NifB</fullName>
    </alternativeName>
    <alternativeName>
        <fullName evidence="13">Radical SAM assemblase NifB</fullName>
    </alternativeName>
</protein>
<evidence type="ECO:0000256" key="7">
    <source>
        <dbReference type="ARBA" id="ARBA00022691"/>
    </source>
</evidence>
<dbReference type="PROSITE" id="PS01305">
    <property type="entry name" value="MOAA_NIFB_PQQE"/>
    <property type="match status" value="1"/>
</dbReference>
<dbReference type="InterPro" id="IPR003731">
    <property type="entry name" value="Di-Nase_FeMo-co_biosynth"/>
</dbReference>
<dbReference type="RefSeq" id="WP_185691249.1">
    <property type="nucleotide sequence ID" value="NZ_JACHVA010000022.1"/>
</dbReference>
<keyword evidence="12" id="KW-0456">Lyase</keyword>
<evidence type="ECO:0000256" key="14">
    <source>
        <dbReference type="ARBA" id="ARBA00032102"/>
    </source>
</evidence>
<evidence type="ECO:0000256" key="2">
    <source>
        <dbReference type="ARBA" id="ARBA00003522"/>
    </source>
</evidence>
<dbReference type="GO" id="GO:0016829">
    <property type="term" value="F:lyase activity"/>
    <property type="evidence" value="ECO:0007669"/>
    <property type="project" value="UniProtKB-KW"/>
</dbReference>
<dbReference type="Gene3D" id="3.20.20.70">
    <property type="entry name" value="Aldolase class I"/>
    <property type="match status" value="1"/>
</dbReference>
<evidence type="ECO:0000259" key="15">
    <source>
        <dbReference type="PROSITE" id="PS51918"/>
    </source>
</evidence>
<dbReference type="PANTHER" id="PTHR43787:SF13">
    <property type="entry name" value="FEMO COFACTOR BIOSYNTHESIS PROTEIN NIFB"/>
    <property type="match status" value="1"/>
</dbReference>
<dbReference type="SFLD" id="SFLDG01067">
    <property type="entry name" value="SPASM/twitch_domain_containing"/>
    <property type="match status" value="1"/>
</dbReference>
<dbReference type="EMBL" id="JACHVA010000022">
    <property type="protein sequence ID" value="MBC2600503.1"/>
    <property type="molecule type" value="Genomic_DNA"/>
</dbReference>
<comment type="function">
    <text evidence="2">Involved in the biosynthesis of the iron-molybdenum cofactor (FeMo-co or M-cluster) found in the dinitrogenase enzyme of the nitrogenase complex in nitrogen-fixing microorganisms. NifB catalyzes the crucial step of radical SAM-dependent carbide insertion that occurs concomitant with the insertion of a 9th sulfur and the rearrangement/coupling of two [4Fe-4S] clusters into a [8Fe-9S-C] cluster, the precursor to the M-cluster.</text>
</comment>
<evidence type="ECO:0000256" key="9">
    <source>
        <dbReference type="ARBA" id="ARBA00023004"/>
    </source>
</evidence>
<keyword evidence="17" id="KW-1185">Reference proteome</keyword>
<name>A0A7X1AUZ1_9BACT</name>
<evidence type="ECO:0000256" key="11">
    <source>
        <dbReference type="ARBA" id="ARBA00023231"/>
    </source>
</evidence>
<dbReference type="InterPro" id="IPR000385">
    <property type="entry name" value="MoaA_NifB_PqqE_Fe-S-bd_CS"/>
</dbReference>
<evidence type="ECO:0000256" key="5">
    <source>
        <dbReference type="ARBA" id="ARBA00021702"/>
    </source>
</evidence>
<dbReference type="GO" id="GO:0032324">
    <property type="term" value="P:molybdopterin cofactor biosynthetic process"/>
    <property type="evidence" value="ECO:0007669"/>
    <property type="project" value="UniProtKB-ARBA"/>
</dbReference>
<dbReference type="PANTHER" id="PTHR43787">
    <property type="entry name" value="FEMO COFACTOR BIOSYNTHESIS PROTEIN NIFB-RELATED"/>
    <property type="match status" value="1"/>
</dbReference>
<evidence type="ECO:0000256" key="13">
    <source>
        <dbReference type="ARBA" id="ARBA00030926"/>
    </source>
</evidence>
<dbReference type="SFLD" id="SFLDF00281">
    <property type="entry name" value="FeMo_cofactor_biosynthesis_pro"/>
    <property type="match status" value="1"/>
</dbReference>
<evidence type="ECO:0000313" key="17">
    <source>
        <dbReference type="Proteomes" id="UP000525652"/>
    </source>
</evidence>
<dbReference type="InterPro" id="IPR036105">
    <property type="entry name" value="DiNase_FeMo-co_biosyn_sf"/>
</dbReference>
<dbReference type="InterPro" id="IPR058240">
    <property type="entry name" value="rSAM_sf"/>
</dbReference>
<keyword evidence="10" id="KW-0411">Iron-sulfur</keyword>
<sequence length="431" mass="47629">MITPSEITLENHPCFNREACSTHGRVHLPVAPRCNIQCNYCNRDFDCVNESRPGVTSTILSPGQAVAYLEKIMELREDIAVVGIAGPGDPFANPEETMDTFRRVRERFPSMILCLSTNGLGLTEEYVQELAALKVSHVTITMNATDPEIAGKIYAWARHDKMIRRGTKAGELMIEKQMQAIRWIKEYGMIAKVNSILVPGINEDHLPEIAKTVSAMGADIMNCIPLLPTKDTVFENLIEPDAKMRFATRLKCGEYMNQMTHCARCRADAIGKLSEPMSEDLNELIKGCSRLPIDPTQNRPYVAVGTREGMLVNQHLGEVREFAIFAEDPEDPEEFIQIDTRPAAAPGGRDDRWKTIAETLHDCRVILVSAAGRTPLERLRDHGIGVIQMEGMIEAGLSHVFHGEALPPTLERHMDCCGEGVSCGGDGTGCG</sequence>
<dbReference type="Pfam" id="PF04055">
    <property type="entry name" value="Radical_SAM"/>
    <property type="match status" value="1"/>
</dbReference>
<dbReference type="GO" id="GO:0051539">
    <property type="term" value="F:4 iron, 4 sulfur cluster binding"/>
    <property type="evidence" value="ECO:0007669"/>
    <property type="project" value="UniProtKB-KW"/>
</dbReference>
<evidence type="ECO:0000256" key="1">
    <source>
        <dbReference type="ARBA" id="ARBA00001966"/>
    </source>
</evidence>
<dbReference type="InterPro" id="IPR007197">
    <property type="entry name" value="rSAM"/>
</dbReference>
<dbReference type="UniPathway" id="UPA00782"/>
<keyword evidence="11" id="KW-0535">Nitrogen fixation</keyword>
<feature type="domain" description="Radical SAM core" evidence="15">
    <location>
        <begin position="20"/>
        <end position="266"/>
    </location>
</feature>
<comment type="cofactor">
    <cofactor evidence="1">
        <name>[4Fe-4S] cluster</name>
        <dbReference type="ChEBI" id="CHEBI:49883"/>
    </cofactor>
</comment>
<keyword evidence="8" id="KW-0479">Metal-binding</keyword>
<proteinExistence type="inferred from homology"/>
<dbReference type="Gene3D" id="3.30.420.130">
    <property type="entry name" value="Dinitrogenase iron-molybdenum cofactor biosynthesis domain"/>
    <property type="match status" value="1"/>
</dbReference>
<dbReference type="SMART" id="SM00729">
    <property type="entry name" value="Elp3"/>
    <property type="match status" value="1"/>
</dbReference>
<keyword evidence="7" id="KW-0949">S-adenosyl-L-methionine</keyword>
<dbReference type="InterPro" id="IPR013785">
    <property type="entry name" value="Aldolase_TIM"/>
</dbReference>